<proteinExistence type="inferred from homology"/>
<keyword evidence="10" id="KW-0472">Membrane</keyword>
<feature type="domain" description="ABC transporter" evidence="11">
    <location>
        <begin position="2"/>
        <end position="238"/>
    </location>
</feature>
<evidence type="ECO:0000256" key="1">
    <source>
        <dbReference type="ARBA" id="ARBA00004202"/>
    </source>
</evidence>
<dbReference type="SMART" id="SM00382">
    <property type="entry name" value="AAA"/>
    <property type="match status" value="1"/>
</dbReference>
<dbReference type="RefSeq" id="WP_112136843.1">
    <property type="nucleotide sequence ID" value="NZ_BAAAEF010000003.1"/>
</dbReference>
<keyword evidence="4" id="KW-1003">Cell membrane</keyword>
<evidence type="ECO:0000256" key="9">
    <source>
        <dbReference type="ARBA" id="ARBA00023065"/>
    </source>
</evidence>
<dbReference type="InterPro" id="IPR003593">
    <property type="entry name" value="AAA+_ATPase"/>
</dbReference>
<dbReference type="PANTHER" id="PTHR42771:SF2">
    <property type="entry name" value="IRON(3+)-HYDROXAMATE IMPORT ATP-BINDING PROTEIN FHUC"/>
    <property type="match status" value="1"/>
</dbReference>
<dbReference type="FunFam" id="3.40.50.300:FF:000134">
    <property type="entry name" value="Iron-enterobactin ABC transporter ATP-binding protein"/>
    <property type="match status" value="1"/>
</dbReference>
<keyword evidence="3" id="KW-0813">Transport</keyword>
<reference evidence="13 17" key="3">
    <citation type="submission" date="2024-05" db="EMBL/GenBank/DDBJ databases">
        <authorList>
            <person name="Busch G.E."/>
            <person name="Sharma I."/>
        </authorList>
    </citation>
    <scope>NUCLEOTIDE SEQUENCE [LARGE SCALE GENOMIC DNA]</scope>
    <source>
        <strain evidence="13 17">23GB23</strain>
    </source>
</reference>
<evidence type="ECO:0000256" key="3">
    <source>
        <dbReference type="ARBA" id="ARBA00022448"/>
    </source>
</evidence>
<dbReference type="PANTHER" id="PTHR42771">
    <property type="entry name" value="IRON(3+)-HYDROXAMATE IMPORT ATP-BINDING PROTEIN FHUC"/>
    <property type="match status" value="1"/>
</dbReference>
<dbReference type="AlphaFoldDB" id="A0A2Z4PQN6"/>
<dbReference type="Proteomes" id="UP000249898">
    <property type="component" value="Chromosome"/>
</dbReference>
<dbReference type="InterPro" id="IPR027417">
    <property type="entry name" value="P-loop_NTPase"/>
</dbReference>
<name>A0A2Z4PQN6_9GAMM</name>
<dbReference type="KEGG" id="mpri:MP3633_0694"/>
<comment type="subcellular location">
    <subcellularLocation>
        <location evidence="1">Cell membrane</location>
        <topology evidence="1">Peripheral membrane protein</topology>
    </subcellularLocation>
</comment>
<accession>A0A2Z4PQN6</accession>
<dbReference type="PROSITE" id="PS00211">
    <property type="entry name" value="ABC_TRANSPORTER_1"/>
    <property type="match status" value="1"/>
</dbReference>
<keyword evidence="17" id="KW-1185">Reference proteome</keyword>
<evidence type="ECO:0000256" key="5">
    <source>
        <dbReference type="ARBA" id="ARBA00022496"/>
    </source>
</evidence>
<evidence type="ECO:0000313" key="12">
    <source>
        <dbReference type="EMBL" id="AWX99779.1"/>
    </source>
</evidence>
<protein>
    <submittedName>
        <fullName evidence="13">ATP-binding cassette domain-containing protein</fullName>
    </submittedName>
    <submittedName>
        <fullName evidence="14">Ferric hydroxamate ABC transporter ATP-binding protein FhuC</fullName>
    </submittedName>
    <submittedName>
        <fullName evidence="12">Iron-hydroxamate transporter ATP-binding subunit</fullName>
    </submittedName>
</protein>
<evidence type="ECO:0000313" key="16">
    <source>
        <dbReference type="Proteomes" id="UP000509371"/>
    </source>
</evidence>
<dbReference type="InterPro" id="IPR051535">
    <property type="entry name" value="Siderophore_ABC-ATPase"/>
</dbReference>
<dbReference type="EMBL" id="JBDYKN010000001">
    <property type="protein sequence ID" value="MEP7728175.1"/>
    <property type="molecule type" value="Genomic_DNA"/>
</dbReference>
<sequence>MIESKELQFSVGDRSLLAGFSMTFEPGKIYALVGHNGSGKSTLLKLLAQQQKPTSGNVFLENQPIGSWSNKKFAQQVAYLPQQTPSTDSLSGKDLVSFGRYPWHGLLGRLNGNDKKHIDEAMALTDTTAYADRLVDTLSGGERQRLWLAMLIAQNTQYLLLDEPLSALDVAHQIDMLNLIKKLCRELNLGVIIVIHDINMAARFCDHIVALHSGKMIISDSVEKIFTTKQLRNIYGIDMHITRHPAGYPVAMPY</sequence>
<evidence type="ECO:0000256" key="10">
    <source>
        <dbReference type="ARBA" id="ARBA00023136"/>
    </source>
</evidence>
<keyword evidence="8" id="KW-0408">Iron</keyword>
<dbReference type="GO" id="GO:0005886">
    <property type="term" value="C:plasma membrane"/>
    <property type="evidence" value="ECO:0007669"/>
    <property type="project" value="UniProtKB-SubCell"/>
</dbReference>
<dbReference type="Proteomes" id="UP000509371">
    <property type="component" value="Chromosome"/>
</dbReference>
<evidence type="ECO:0000313" key="17">
    <source>
        <dbReference type="Proteomes" id="UP001471651"/>
    </source>
</evidence>
<gene>
    <name evidence="12" type="ORF">A8139_07070</name>
    <name evidence="13" type="ORF">ABKW32_01860</name>
    <name evidence="14" type="ORF">MP3633_0694</name>
</gene>
<dbReference type="Proteomes" id="UP001471651">
    <property type="component" value="Unassembled WGS sequence"/>
</dbReference>
<reference evidence="12 15" key="1">
    <citation type="submission" date="2016-06" db="EMBL/GenBank/DDBJ databases">
        <title>The sequenced genome of the ice-adhering bacterium Marinomonas primoryensis, from Antarctica.</title>
        <authorList>
            <person name="Graham L."/>
            <person name="Vance T.D.R."/>
            <person name="Davies P.L."/>
        </authorList>
    </citation>
    <scope>NUCLEOTIDE SEQUENCE [LARGE SCALE GENOMIC DNA]</scope>
    <source>
        <strain evidence="12 15">AceL</strain>
    </source>
</reference>
<evidence type="ECO:0000256" key="4">
    <source>
        <dbReference type="ARBA" id="ARBA00022475"/>
    </source>
</evidence>
<keyword evidence="5" id="KW-0410">Iron transport</keyword>
<dbReference type="InterPro" id="IPR003439">
    <property type="entry name" value="ABC_transporter-like_ATP-bd"/>
</dbReference>
<dbReference type="GO" id="GO:0006826">
    <property type="term" value="P:iron ion transport"/>
    <property type="evidence" value="ECO:0007669"/>
    <property type="project" value="UniProtKB-KW"/>
</dbReference>
<dbReference type="GO" id="GO:0016887">
    <property type="term" value="F:ATP hydrolysis activity"/>
    <property type="evidence" value="ECO:0007669"/>
    <property type="project" value="InterPro"/>
</dbReference>
<dbReference type="OrthoDB" id="6461291at2"/>
<evidence type="ECO:0000256" key="2">
    <source>
        <dbReference type="ARBA" id="ARBA00005417"/>
    </source>
</evidence>
<comment type="similarity">
    <text evidence="2">Belongs to the ABC transporter superfamily.</text>
</comment>
<dbReference type="Gene3D" id="3.40.50.300">
    <property type="entry name" value="P-loop containing nucleotide triphosphate hydrolases"/>
    <property type="match status" value="1"/>
</dbReference>
<evidence type="ECO:0000256" key="8">
    <source>
        <dbReference type="ARBA" id="ARBA00023004"/>
    </source>
</evidence>
<dbReference type="GO" id="GO:0005524">
    <property type="term" value="F:ATP binding"/>
    <property type="evidence" value="ECO:0007669"/>
    <property type="project" value="UniProtKB-KW"/>
</dbReference>
<evidence type="ECO:0000256" key="7">
    <source>
        <dbReference type="ARBA" id="ARBA00022840"/>
    </source>
</evidence>
<reference evidence="14 16" key="2">
    <citation type="submission" date="2020-06" db="EMBL/GenBank/DDBJ databases">
        <authorList>
            <person name="Voronona O.L."/>
            <person name="Aksenova E.I."/>
            <person name="Kunda M.S."/>
            <person name="Semenov A.N."/>
            <person name="Ryzhova N."/>
        </authorList>
    </citation>
    <scope>NUCLEOTIDE SEQUENCE [LARGE SCALE GENOMIC DNA]</scope>
    <source>
        <strain evidence="14 16">MPKMM3633</strain>
    </source>
</reference>
<dbReference type="CDD" id="cd03214">
    <property type="entry name" value="ABC_Iron-Siderophores_B12_Hemin"/>
    <property type="match status" value="1"/>
</dbReference>
<dbReference type="EMBL" id="CP054301">
    <property type="protein sequence ID" value="QKK79430.1"/>
    <property type="molecule type" value="Genomic_DNA"/>
</dbReference>
<evidence type="ECO:0000313" key="15">
    <source>
        <dbReference type="Proteomes" id="UP000249898"/>
    </source>
</evidence>
<dbReference type="EMBL" id="CP016181">
    <property type="protein sequence ID" value="AWX99779.1"/>
    <property type="molecule type" value="Genomic_DNA"/>
</dbReference>
<dbReference type="PROSITE" id="PS50893">
    <property type="entry name" value="ABC_TRANSPORTER_2"/>
    <property type="match status" value="1"/>
</dbReference>
<evidence type="ECO:0000259" key="11">
    <source>
        <dbReference type="PROSITE" id="PS50893"/>
    </source>
</evidence>
<dbReference type="InterPro" id="IPR017871">
    <property type="entry name" value="ABC_transporter-like_CS"/>
</dbReference>
<dbReference type="Pfam" id="PF00005">
    <property type="entry name" value="ABC_tran"/>
    <property type="match status" value="1"/>
</dbReference>
<keyword evidence="9" id="KW-0406">Ion transport</keyword>
<keyword evidence="7 12" id="KW-0067">ATP-binding</keyword>
<dbReference type="SUPFAM" id="SSF52540">
    <property type="entry name" value="P-loop containing nucleoside triphosphate hydrolases"/>
    <property type="match status" value="1"/>
</dbReference>
<organism evidence="12 15">
    <name type="scientific">Marinomonas primoryensis</name>
    <dbReference type="NCBI Taxonomy" id="178399"/>
    <lineage>
        <taxon>Bacteria</taxon>
        <taxon>Pseudomonadati</taxon>
        <taxon>Pseudomonadota</taxon>
        <taxon>Gammaproteobacteria</taxon>
        <taxon>Oceanospirillales</taxon>
        <taxon>Oceanospirillaceae</taxon>
        <taxon>Marinomonas</taxon>
    </lineage>
</organism>
<evidence type="ECO:0000313" key="13">
    <source>
        <dbReference type="EMBL" id="MEP7728175.1"/>
    </source>
</evidence>
<keyword evidence="6" id="KW-0547">Nucleotide-binding</keyword>
<evidence type="ECO:0000256" key="6">
    <source>
        <dbReference type="ARBA" id="ARBA00022741"/>
    </source>
</evidence>
<evidence type="ECO:0000313" key="14">
    <source>
        <dbReference type="EMBL" id="QKK79430.1"/>
    </source>
</evidence>